<name>G0MBP0_CAEBE</name>
<keyword evidence="1" id="KW-1133">Transmembrane helix</keyword>
<dbReference type="HOGENOM" id="CLU_1497528_0_0_1"/>
<evidence type="ECO:0000313" key="3">
    <source>
        <dbReference type="Proteomes" id="UP000008068"/>
    </source>
</evidence>
<sequence length="180" mass="20783">MTKPFADLIGKPEDQPKCPCEAQAQLTTISVKMNTANERIRRALPRVLKHYESRINSYRRQIILVMYVILVVNSWGTIVTLPWLNPVFPYTIVLMSYFAALALNIRMWKKWGFRAAKIDAAGELGAVEEQIVVHEEVVRTRKELVKGIKVKRAEIRILIRSEEQRPSGLSRERVVEAFEH</sequence>
<keyword evidence="1" id="KW-0472">Membrane</keyword>
<dbReference type="AlphaFoldDB" id="G0MBP0"/>
<feature type="transmembrane region" description="Helical" evidence="1">
    <location>
        <begin position="62"/>
        <end position="81"/>
    </location>
</feature>
<protein>
    <submittedName>
        <fullName evidence="2">Uncharacterized protein</fullName>
    </submittedName>
</protein>
<evidence type="ECO:0000313" key="2">
    <source>
        <dbReference type="EMBL" id="EGT45598.1"/>
    </source>
</evidence>
<dbReference type="EMBL" id="GL379789">
    <property type="protein sequence ID" value="EGT45598.1"/>
    <property type="molecule type" value="Genomic_DNA"/>
</dbReference>
<proteinExistence type="predicted"/>
<reference evidence="3" key="1">
    <citation type="submission" date="2011-07" db="EMBL/GenBank/DDBJ databases">
        <authorList>
            <consortium name="Caenorhabditis brenneri Sequencing and Analysis Consortium"/>
            <person name="Wilson R.K."/>
        </authorList>
    </citation>
    <scope>NUCLEOTIDE SEQUENCE [LARGE SCALE GENOMIC DNA]</scope>
    <source>
        <strain evidence="3">PB2801</strain>
    </source>
</reference>
<dbReference type="InParanoid" id="G0MBP0"/>
<accession>G0MBP0</accession>
<evidence type="ECO:0000256" key="1">
    <source>
        <dbReference type="SAM" id="Phobius"/>
    </source>
</evidence>
<keyword evidence="3" id="KW-1185">Reference proteome</keyword>
<feature type="transmembrane region" description="Helical" evidence="1">
    <location>
        <begin position="87"/>
        <end position="105"/>
    </location>
</feature>
<dbReference type="Proteomes" id="UP000008068">
    <property type="component" value="Unassembled WGS sequence"/>
</dbReference>
<keyword evidence="1" id="KW-0812">Transmembrane</keyword>
<gene>
    <name evidence="2" type="ORF">CAEBREN_25726</name>
</gene>
<organism evidence="3">
    <name type="scientific">Caenorhabditis brenneri</name>
    <name type="common">Nematode worm</name>
    <dbReference type="NCBI Taxonomy" id="135651"/>
    <lineage>
        <taxon>Eukaryota</taxon>
        <taxon>Metazoa</taxon>
        <taxon>Ecdysozoa</taxon>
        <taxon>Nematoda</taxon>
        <taxon>Chromadorea</taxon>
        <taxon>Rhabditida</taxon>
        <taxon>Rhabditina</taxon>
        <taxon>Rhabditomorpha</taxon>
        <taxon>Rhabditoidea</taxon>
        <taxon>Rhabditidae</taxon>
        <taxon>Peloderinae</taxon>
        <taxon>Caenorhabditis</taxon>
    </lineage>
</organism>